<reference evidence="8" key="1">
    <citation type="submission" date="2022-07" db="EMBL/GenBank/DDBJ databases">
        <authorList>
            <person name="Xamxidin M."/>
        </authorList>
    </citation>
    <scope>NUCLEOTIDE SEQUENCE</scope>
    <source>
        <strain evidence="8">YS8-69</strain>
    </source>
</reference>
<dbReference type="PANTHER" id="PTHR22926:SF3">
    <property type="entry name" value="UNDECAPRENYL-PHOSPHATE ALPHA-N-ACETYLGLUCOSAMINYL 1-PHOSPHATE TRANSFERASE"/>
    <property type="match status" value="1"/>
</dbReference>
<proteinExistence type="predicted"/>
<keyword evidence="2" id="KW-1003">Cell membrane</keyword>
<comment type="caution">
    <text evidence="8">The sequence shown here is derived from an EMBL/GenBank/DDBJ whole genome shotgun (WGS) entry which is preliminary data.</text>
</comment>
<feature type="transmembrane region" description="Helical" evidence="7">
    <location>
        <begin position="190"/>
        <end position="208"/>
    </location>
</feature>
<dbReference type="CDD" id="cd06912">
    <property type="entry name" value="GT_MraY_like"/>
    <property type="match status" value="1"/>
</dbReference>
<evidence type="ECO:0000256" key="4">
    <source>
        <dbReference type="ARBA" id="ARBA00022692"/>
    </source>
</evidence>
<evidence type="ECO:0000256" key="5">
    <source>
        <dbReference type="ARBA" id="ARBA00022989"/>
    </source>
</evidence>
<keyword evidence="3" id="KW-0808">Transferase</keyword>
<evidence type="ECO:0000256" key="1">
    <source>
        <dbReference type="ARBA" id="ARBA00004651"/>
    </source>
</evidence>
<feature type="transmembrane region" description="Helical" evidence="7">
    <location>
        <begin position="129"/>
        <end position="147"/>
    </location>
</feature>
<feature type="transmembrane region" description="Helical" evidence="7">
    <location>
        <begin position="159"/>
        <end position="184"/>
    </location>
</feature>
<dbReference type="PANTHER" id="PTHR22926">
    <property type="entry name" value="PHOSPHO-N-ACETYLMURAMOYL-PENTAPEPTIDE-TRANSFERASE"/>
    <property type="match status" value="1"/>
</dbReference>
<comment type="subcellular location">
    <subcellularLocation>
        <location evidence="1">Cell membrane</location>
        <topology evidence="1">Multi-pass membrane protein</topology>
    </subcellularLocation>
</comment>
<evidence type="ECO:0000313" key="9">
    <source>
        <dbReference type="Proteomes" id="UP001165267"/>
    </source>
</evidence>
<feature type="transmembrane region" description="Helical" evidence="7">
    <location>
        <begin position="387"/>
        <end position="409"/>
    </location>
</feature>
<feature type="transmembrane region" description="Helical" evidence="7">
    <location>
        <begin position="24"/>
        <end position="45"/>
    </location>
</feature>
<gene>
    <name evidence="8" type="ORF">NSP04_00905</name>
</gene>
<organism evidence="8 9">
    <name type="scientific">Limnobacter parvus</name>
    <dbReference type="NCBI Taxonomy" id="2939690"/>
    <lineage>
        <taxon>Bacteria</taxon>
        <taxon>Pseudomonadati</taxon>
        <taxon>Pseudomonadota</taxon>
        <taxon>Betaproteobacteria</taxon>
        <taxon>Burkholderiales</taxon>
        <taxon>Burkholderiaceae</taxon>
        <taxon>Limnobacter</taxon>
    </lineage>
</organism>
<dbReference type="RefSeq" id="WP_257510454.1">
    <property type="nucleotide sequence ID" value="NZ_JANKHG010000001.1"/>
</dbReference>
<evidence type="ECO:0000313" key="8">
    <source>
        <dbReference type="EMBL" id="MCR2745203.1"/>
    </source>
</evidence>
<name>A0ABT1XF28_9BURK</name>
<feature type="transmembrane region" description="Helical" evidence="7">
    <location>
        <begin position="105"/>
        <end position="123"/>
    </location>
</feature>
<evidence type="ECO:0000256" key="7">
    <source>
        <dbReference type="SAM" id="Phobius"/>
    </source>
</evidence>
<dbReference type="EMBL" id="JANKHG010000001">
    <property type="protein sequence ID" value="MCR2745203.1"/>
    <property type="molecule type" value="Genomic_DNA"/>
</dbReference>
<feature type="transmembrane region" description="Helical" evidence="7">
    <location>
        <begin position="245"/>
        <end position="264"/>
    </location>
</feature>
<feature type="transmembrane region" description="Helical" evidence="7">
    <location>
        <begin position="57"/>
        <end position="77"/>
    </location>
</feature>
<evidence type="ECO:0000256" key="6">
    <source>
        <dbReference type="ARBA" id="ARBA00023136"/>
    </source>
</evidence>
<keyword evidence="5 7" id="KW-1133">Transmembrane helix</keyword>
<keyword evidence="6 7" id="KW-0472">Membrane</keyword>
<dbReference type="InterPro" id="IPR000715">
    <property type="entry name" value="Glycosyl_transferase_4"/>
</dbReference>
<protein>
    <submittedName>
        <fullName evidence="8">Glycosyltransferase</fullName>
    </submittedName>
</protein>
<accession>A0ABT1XF28</accession>
<feature type="transmembrane region" description="Helical" evidence="7">
    <location>
        <begin position="365"/>
        <end position="381"/>
    </location>
</feature>
<feature type="transmembrane region" description="Helical" evidence="7">
    <location>
        <begin position="276"/>
        <end position="294"/>
    </location>
</feature>
<dbReference type="Proteomes" id="UP001165267">
    <property type="component" value="Unassembled WGS sequence"/>
</dbReference>
<feature type="transmembrane region" description="Helical" evidence="7">
    <location>
        <begin position="220"/>
        <end position="239"/>
    </location>
</feature>
<evidence type="ECO:0000256" key="2">
    <source>
        <dbReference type="ARBA" id="ARBA00022475"/>
    </source>
</evidence>
<evidence type="ECO:0000256" key="3">
    <source>
        <dbReference type="ARBA" id="ARBA00022679"/>
    </source>
</evidence>
<dbReference type="Pfam" id="PF00953">
    <property type="entry name" value="Glycos_transf_4"/>
    <property type="match status" value="1"/>
</dbReference>
<feature type="transmembrane region" description="Helical" evidence="7">
    <location>
        <begin position="300"/>
        <end position="318"/>
    </location>
</feature>
<keyword evidence="9" id="KW-1185">Reference proteome</keyword>
<keyword evidence="4 7" id="KW-0812">Transmembrane</keyword>
<sequence length="415" mass="44864">MNTPGKAVPIKNSRRIGLALASRLWVWASFVSFVALVLGIVIDVLPLIKLTDRSGSAFVLFGGIFAVSVLACCVVLLTKRWHARFSMDSDLSAVQKIHQVAVPRVGGLPISLAAAAGVIWMGVSDHPLFSTASLVLLCGLPVFLIGFTEDLTKQVSVKLRFQATFLGGLLACAALGAVITSVNIAWINKLLAIAPVAWCFTAFAMSGYSNAINMIDGLNGLASGVVCILAIGLCVLALNHQAMDIALYCIVLIAAVLGFWVFNFPVGNLFLGDGGAYFLGFTLAVQAVMLQSGYGDVNAWAILSVLAYPVIEVMYSILRRKLVNANPGMPDRSHFHQYVQRSLQIMVRKQGGVPNMCVNSQATPFLWLFTLMSVGFALYFNRLGMPALGFLLTVVFYVASYQVLGRYIAKNRQWE</sequence>